<gene>
    <name evidence="2" type="ORF">SOCE836_012570</name>
</gene>
<keyword evidence="1" id="KW-0732">Signal</keyword>
<dbReference type="EMBL" id="CP012672">
    <property type="protein sequence ID" value="AUX29169.1"/>
    <property type="molecule type" value="Genomic_DNA"/>
</dbReference>
<protein>
    <recommendedName>
        <fullName evidence="4">Secreted protein</fullName>
    </recommendedName>
</protein>
<dbReference type="AlphaFoldDB" id="A0A4P2QH14"/>
<evidence type="ECO:0000313" key="3">
    <source>
        <dbReference type="Proteomes" id="UP000295497"/>
    </source>
</evidence>
<proteinExistence type="predicted"/>
<reference evidence="2 3" key="1">
    <citation type="submission" date="2015-09" db="EMBL/GenBank/DDBJ databases">
        <title>Sorangium comparison.</title>
        <authorList>
            <person name="Zaburannyi N."/>
            <person name="Bunk B."/>
            <person name="Overmann J."/>
            <person name="Mueller R."/>
        </authorList>
    </citation>
    <scope>NUCLEOTIDE SEQUENCE [LARGE SCALE GENOMIC DNA]</scope>
    <source>
        <strain evidence="2 3">So ce836</strain>
    </source>
</reference>
<dbReference type="Proteomes" id="UP000295497">
    <property type="component" value="Chromosome"/>
</dbReference>
<name>A0A4P2QH14_SORCE</name>
<organism evidence="2 3">
    <name type="scientific">Sorangium cellulosum</name>
    <name type="common">Polyangium cellulosum</name>
    <dbReference type="NCBI Taxonomy" id="56"/>
    <lineage>
        <taxon>Bacteria</taxon>
        <taxon>Pseudomonadati</taxon>
        <taxon>Myxococcota</taxon>
        <taxon>Polyangia</taxon>
        <taxon>Polyangiales</taxon>
        <taxon>Polyangiaceae</taxon>
        <taxon>Sorangium</taxon>
    </lineage>
</organism>
<dbReference type="RefSeq" id="WP_237245083.1">
    <property type="nucleotide sequence ID" value="NZ_CP012672.1"/>
</dbReference>
<accession>A0A4P2QH14</accession>
<evidence type="ECO:0000313" key="2">
    <source>
        <dbReference type="EMBL" id="AUX29169.1"/>
    </source>
</evidence>
<feature type="signal peptide" evidence="1">
    <location>
        <begin position="1"/>
        <end position="23"/>
    </location>
</feature>
<feature type="chain" id="PRO_5020611133" description="Secreted protein" evidence="1">
    <location>
        <begin position="24"/>
        <end position="315"/>
    </location>
</feature>
<evidence type="ECO:0000256" key="1">
    <source>
        <dbReference type="SAM" id="SignalP"/>
    </source>
</evidence>
<evidence type="ECO:0008006" key="4">
    <source>
        <dbReference type="Google" id="ProtNLM"/>
    </source>
</evidence>
<sequence length="315" mass="32259">MSWVTRPVLAVLSVSLAAALSPACDGGPLPASSGTASSTASGTGGGAGAGGGEVTYRTSACGACVVETACVSQVNACAADPGCAAYLDCLDACPLGPSGDADVACERACPPVSGSAGQSAQQAFMDCRASGPGARCAGCGQVPAATDPDFNQTCPPSMEENECYKCEDERCCETYQACRDDQDCQDLVACIKACPGGADYPPCEGQCYQDHAAGYERYGHRVACMEHFCFDDDACGEEPLHPCVECQILRCADEMAACHHDLQCALLESCQVQCETGDQACLTACEEAFPTAVETHNARLGCALAHCLSACGGTE</sequence>